<evidence type="ECO:0000256" key="6">
    <source>
        <dbReference type="ARBA" id="ARBA00022989"/>
    </source>
</evidence>
<keyword evidence="6 9" id="KW-1133">Transmembrane helix</keyword>
<dbReference type="RefSeq" id="WP_155307117.1">
    <property type="nucleotide sequence ID" value="NZ_AP021875.1"/>
</dbReference>
<dbReference type="AlphaFoldDB" id="A0A5K7ZPJ5"/>
<comment type="subcellular location">
    <subcellularLocation>
        <location evidence="1">Cell inner membrane</location>
        <topology evidence="1">Multi-pass membrane protein</topology>
    </subcellularLocation>
</comment>
<dbReference type="Pfam" id="PF04290">
    <property type="entry name" value="DctQ"/>
    <property type="match status" value="1"/>
</dbReference>
<comment type="similarity">
    <text evidence="8">Belongs to the TRAP transporter small permease family.</text>
</comment>
<evidence type="ECO:0000256" key="3">
    <source>
        <dbReference type="ARBA" id="ARBA00022475"/>
    </source>
</evidence>
<keyword evidence="2" id="KW-0813">Transport</keyword>
<dbReference type="Proteomes" id="UP000427769">
    <property type="component" value="Chromosome"/>
</dbReference>
<dbReference type="EMBL" id="AP021875">
    <property type="protein sequence ID" value="BBO78487.1"/>
    <property type="molecule type" value="Genomic_DNA"/>
</dbReference>
<keyword evidence="5 9" id="KW-0812">Transmembrane</keyword>
<proteinExistence type="inferred from homology"/>
<evidence type="ECO:0000256" key="8">
    <source>
        <dbReference type="ARBA" id="ARBA00038436"/>
    </source>
</evidence>
<feature type="domain" description="Tripartite ATP-independent periplasmic transporters DctQ component" evidence="10">
    <location>
        <begin position="27"/>
        <end position="153"/>
    </location>
</feature>
<feature type="transmembrane region" description="Helical" evidence="9">
    <location>
        <begin position="88"/>
        <end position="106"/>
    </location>
</feature>
<keyword evidence="12" id="KW-1185">Reference proteome</keyword>
<dbReference type="PANTHER" id="PTHR35011">
    <property type="entry name" value="2,3-DIKETO-L-GULONATE TRAP TRANSPORTER SMALL PERMEASE PROTEIN YIAM"/>
    <property type="match status" value="1"/>
</dbReference>
<dbReference type="PANTHER" id="PTHR35011:SF4">
    <property type="entry name" value="SLL1102 PROTEIN"/>
    <property type="match status" value="1"/>
</dbReference>
<sequence>MRKLFLTIDSISEWSGKIVSFVIYAGILMLVFEVVARYFFDSPTVWAHGYSQRLFGSYFILVGAFTLLKDAHVRVDIIYQRFSLRVRAFLDIVNYALLILWATVLVKEGITFFANSWAIREADEMALAHPVYPVKFLLVVGVVLILLQGISRITMSCITLVKGVKYES</sequence>
<dbReference type="InterPro" id="IPR055348">
    <property type="entry name" value="DctQ"/>
</dbReference>
<organism evidence="11 12">
    <name type="scientific">Desulfosarcina widdelii</name>
    <dbReference type="NCBI Taxonomy" id="947919"/>
    <lineage>
        <taxon>Bacteria</taxon>
        <taxon>Pseudomonadati</taxon>
        <taxon>Thermodesulfobacteriota</taxon>
        <taxon>Desulfobacteria</taxon>
        <taxon>Desulfobacterales</taxon>
        <taxon>Desulfosarcinaceae</taxon>
        <taxon>Desulfosarcina</taxon>
    </lineage>
</organism>
<dbReference type="InterPro" id="IPR007387">
    <property type="entry name" value="TRAP_DctQ"/>
</dbReference>
<evidence type="ECO:0000313" key="11">
    <source>
        <dbReference type="EMBL" id="BBO78487.1"/>
    </source>
</evidence>
<feature type="transmembrane region" description="Helical" evidence="9">
    <location>
        <begin position="21"/>
        <end position="40"/>
    </location>
</feature>
<accession>A0A5K7ZPJ5</accession>
<evidence type="ECO:0000256" key="9">
    <source>
        <dbReference type="SAM" id="Phobius"/>
    </source>
</evidence>
<evidence type="ECO:0000313" key="12">
    <source>
        <dbReference type="Proteomes" id="UP000427769"/>
    </source>
</evidence>
<dbReference type="KEGG" id="dwd:DSCW_59040"/>
<dbReference type="GO" id="GO:0005886">
    <property type="term" value="C:plasma membrane"/>
    <property type="evidence" value="ECO:0007669"/>
    <property type="project" value="UniProtKB-SubCell"/>
</dbReference>
<keyword evidence="4" id="KW-0997">Cell inner membrane</keyword>
<gene>
    <name evidence="11" type="ORF">DSCW_59040</name>
</gene>
<protein>
    <submittedName>
        <fullName evidence="11">Transporter DctQ-related protein</fullName>
    </submittedName>
</protein>
<feature type="transmembrane region" description="Helical" evidence="9">
    <location>
        <begin position="126"/>
        <end position="147"/>
    </location>
</feature>
<dbReference type="OrthoDB" id="5420906at2"/>
<evidence type="ECO:0000256" key="1">
    <source>
        <dbReference type="ARBA" id="ARBA00004429"/>
    </source>
</evidence>
<name>A0A5K7ZPJ5_9BACT</name>
<feature type="transmembrane region" description="Helical" evidence="9">
    <location>
        <begin position="52"/>
        <end position="68"/>
    </location>
</feature>
<evidence type="ECO:0000256" key="5">
    <source>
        <dbReference type="ARBA" id="ARBA00022692"/>
    </source>
</evidence>
<evidence type="ECO:0000256" key="2">
    <source>
        <dbReference type="ARBA" id="ARBA00022448"/>
    </source>
</evidence>
<reference evidence="11 12" key="1">
    <citation type="submission" date="2019-11" db="EMBL/GenBank/DDBJ databases">
        <title>Comparative genomics of hydrocarbon-degrading Desulfosarcina strains.</title>
        <authorList>
            <person name="Watanabe M."/>
            <person name="Kojima H."/>
            <person name="Fukui M."/>
        </authorList>
    </citation>
    <scope>NUCLEOTIDE SEQUENCE [LARGE SCALE GENOMIC DNA]</scope>
    <source>
        <strain evidence="11 12">PP31</strain>
    </source>
</reference>
<keyword evidence="3" id="KW-1003">Cell membrane</keyword>
<evidence type="ECO:0000259" key="10">
    <source>
        <dbReference type="Pfam" id="PF04290"/>
    </source>
</evidence>
<keyword evidence="7 9" id="KW-0472">Membrane</keyword>
<evidence type="ECO:0000256" key="4">
    <source>
        <dbReference type="ARBA" id="ARBA00022519"/>
    </source>
</evidence>
<evidence type="ECO:0000256" key="7">
    <source>
        <dbReference type="ARBA" id="ARBA00023136"/>
    </source>
</evidence>